<evidence type="ECO:0000313" key="2">
    <source>
        <dbReference type="EMBL" id="MCL7713206.1"/>
    </source>
</evidence>
<gene>
    <name evidence="2" type="ORF">K5L01_00850</name>
</gene>
<comment type="caution">
    <text evidence="2">The sequence shown here is derived from an EMBL/GenBank/DDBJ whole genome shotgun (WGS) entry which is preliminary data.</text>
</comment>
<organism evidence="2 3">
    <name type="scientific">Stenotrophomonas mori</name>
    <dbReference type="NCBI Taxonomy" id="2871096"/>
    <lineage>
        <taxon>Bacteria</taxon>
        <taxon>Pseudomonadati</taxon>
        <taxon>Pseudomonadota</taxon>
        <taxon>Gammaproteobacteria</taxon>
        <taxon>Lysobacterales</taxon>
        <taxon>Lysobacteraceae</taxon>
        <taxon>Stenotrophomonas</taxon>
    </lineage>
</organism>
<dbReference type="EMBL" id="JAIKTS010000001">
    <property type="protein sequence ID" value="MCL7713206.1"/>
    <property type="molecule type" value="Genomic_DNA"/>
</dbReference>
<feature type="transmembrane region" description="Helical" evidence="1">
    <location>
        <begin position="21"/>
        <end position="43"/>
    </location>
</feature>
<accession>A0ABT0SD10</accession>
<name>A0ABT0SD10_9GAMM</name>
<keyword evidence="1" id="KW-0472">Membrane</keyword>
<dbReference type="RefSeq" id="WP_250061065.1">
    <property type="nucleotide sequence ID" value="NZ_JAIKTS010000001.1"/>
</dbReference>
<dbReference type="Proteomes" id="UP001431235">
    <property type="component" value="Unassembled WGS sequence"/>
</dbReference>
<protein>
    <recommendedName>
        <fullName evidence="4">Chloride channel protein</fullName>
    </recommendedName>
</protein>
<keyword evidence="1" id="KW-1133">Transmembrane helix</keyword>
<evidence type="ECO:0000313" key="3">
    <source>
        <dbReference type="Proteomes" id="UP001431235"/>
    </source>
</evidence>
<evidence type="ECO:0000256" key="1">
    <source>
        <dbReference type="SAM" id="Phobius"/>
    </source>
</evidence>
<keyword evidence="3" id="KW-1185">Reference proteome</keyword>
<keyword evidence="1" id="KW-0812">Transmembrane</keyword>
<proteinExistence type="predicted"/>
<reference evidence="2 3" key="1">
    <citation type="submission" date="2021-08" db="EMBL/GenBank/DDBJ databases">
        <title>Novel members of of the genus Stenotrophomonas from differernt environment.</title>
        <authorList>
            <person name="Deng Y."/>
        </authorList>
    </citation>
    <scope>NUCLEOTIDE SEQUENCE [LARGE SCALE GENOMIC DNA]</scope>
    <source>
        <strain evidence="2 3">CPCC 101365</strain>
    </source>
</reference>
<evidence type="ECO:0008006" key="4">
    <source>
        <dbReference type="Google" id="ProtNLM"/>
    </source>
</evidence>
<sequence>MKMFTATIKYLFRPIPWAHHSAVPAILGGTIGALLAAILRLHYGFN</sequence>